<proteinExistence type="predicted"/>
<comment type="caution">
    <text evidence="1">The sequence shown here is derived from an EMBL/GenBank/DDBJ whole genome shotgun (WGS) entry which is preliminary data.</text>
</comment>
<accession>A0A7C1T2C6</accession>
<sequence length="64" mass="7406">MFFEDYLTKGVYIRFNTEKGERKLVGVFEKYDAPLLLISSRGKKYAINKSEVLEIRMASGEVEP</sequence>
<reference evidence="1" key="1">
    <citation type="journal article" date="2020" name="mSystems">
        <title>Genome- and Community-Level Interaction Insights into Carbon Utilization and Element Cycling Functions of Hydrothermarchaeota in Hydrothermal Sediment.</title>
        <authorList>
            <person name="Zhou Z."/>
            <person name="Liu Y."/>
            <person name="Xu W."/>
            <person name="Pan J."/>
            <person name="Luo Z.H."/>
            <person name="Li M."/>
        </authorList>
    </citation>
    <scope>NUCLEOTIDE SEQUENCE [LARGE SCALE GENOMIC DNA]</scope>
    <source>
        <strain evidence="1">HyVt-369</strain>
    </source>
</reference>
<protein>
    <submittedName>
        <fullName evidence="1">Uncharacterized protein</fullName>
    </submittedName>
</protein>
<organism evidence="1">
    <name type="scientific">candidate division CPR3 bacterium</name>
    <dbReference type="NCBI Taxonomy" id="2268181"/>
    <lineage>
        <taxon>Bacteria</taxon>
        <taxon>Bacteria division CPR3</taxon>
    </lineage>
</organism>
<evidence type="ECO:0000313" key="1">
    <source>
        <dbReference type="EMBL" id="HEB13780.1"/>
    </source>
</evidence>
<dbReference type="Proteomes" id="UP000885695">
    <property type="component" value="Unassembled WGS sequence"/>
</dbReference>
<gene>
    <name evidence="1" type="ORF">ENI13_02235</name>
</gene>
<dbReference type="AlphaFoldDB" id="A0A7C1T2C6"/>
<name>A0A7C1T2C6_UNCC3</name>
<dbReference type="EMBL" id="DRHL01000127">
    <property type="protein sequence ID" value="HEB13780.1"/>
    <property type="molecule type" value="Genomic_DNA"/>
</dbReference>